<sequence length="96" mass="11293">MCSMKVFVLKSLCRSVYNYCPIKLINRGILRDQRMWDDAAFIRQPTLALDQQDDKDVALDMVPAFVQLEYLWQQLEQPKDAKAWAYESKERPYSTG</sequence>
<gene>
    <name evidence="1" type="ORF">LCOR_00391.1</name>
</gene>
<reference evidence="1" key="1">
    <citation type="submission" date="2013-08" db="EMBL/GenBank/DDBJ databases">
        <title>Gene expansion shapes genome architecture in the human pathogen Lichtheimia corymbifera: an evolutionary genomics analysis in the ancient terrestrial Mucorales (Mucoromycotina).</title>
        <authorList>
            <person name="Schwartze V.U."/>
            <person name="Winter S."/>
            <person name="Shelest E."/>
            <person name="Marcet-Houben M."/>
            <person name="Horn F."/>
            <person name="Wehner S."/>
            <person name="Hoffmann K."/>
            <person name="Riege K."/>
            <person name="Sammeth M."/>
            <person name="Nowrousian M."/>
            <person name="Valiante V."/>
            <person name="Linde J."/>
            <person name="Jacobsen I.D."/>
            <person name="Marz M."/>
            <person name="Brakhage A.A."/>
            <person name="Gabaldon T."/>
            <person name="Bocker S."/>
            <person name="Voigt K."/>
        </authorList>
    </citation>
    <scope>NUCLEOTIDE SEQUENCE [LARGE SCALE GENOMIC DNA]</scope>
    <source>
        <strain evidence="1">FSU 9682</strain>
    </source>
</reference>
<accession>A0A068RFX1</accession>
<dbReference type="VEuPathDB" id="FungiDB:LCOR_00391.1"/>
<keyword evidence="2" id="KW-1185">Reference proteome</keyword>
<dbReference type="EMBL" id="CBTN010000001">
    <property type="protein sequence ID" value="CDH48615.1"/>
    <property type="molecule type" value="Genomic_DNA"/>
</dbReference>
<dbReference type="AlphaFoldDB" id="A0A068RFX1"/>
<protein>
    <submittedName>
        <fullName evidence="1">Uncharacterized protein</fullName>
    </submittedName>
</protein>
<evidence type="ECO:0000313" key="2">
    <source>
        <dbReference type="Proteomes" id="UP000027586"/>
    </source>
</evidence>
<organism evidence="1 2">
    <name type="scientific">Lichtheimia corymbifera JMRC:FSU:9682</name>
    <dbReference type="NCBI Taxonomy" id="1263082"/>
    <lineage>
        <taxon>Eukaryota</taxon>
        <taxon>Fungi</taxon>
        <taxon>Fungi incertae sedis</taxon>
        <taxon>Mucoromycota</taxon>
        <taxon>Mucoromycotina</taxon>
        <taxon>Mucoromycetes</taxon>
        <taxon>Mucorales</taxon>
        <taxon>Lichtheimiaceae</taxon>
        <taxon>Lichtheimia</taxon>
    </lineage>
</organism>
<evidence type="ECO:0000313" key="1">
    <source>
        <dbReference type="EMBL" id="CDH48615.1"/>
    </source>
</evidence>
<dbReference type="Proteomes" id="UP000027586">
    <property type="component" value="Unassembled WGS sequence"/>
</dbReference>
<proteinExistence type="predicted"/>
<comment type="caution">
    <text evidence="1">The sequence shown here is derived from an EMBL/GenBank/DDBJ whole genome shotgun (WGS) entry which is preliminary data.</text>
</comment>
<name>A0A068RFX1_9FUNG</name>